<dbReference type="RefSeq" id="WP_008480029.1">
    <property type="nucleotide sequence ID" value="NZ_CAGS01000414.1"/>
</dbReference>
<reference evidence="1 2" key="1">
    <citation type="journal article" date="2012" name="ISME J.">
        <title>Nitrification expanded: discovery, physiology and genomics of a nitrite-oxidizing bacterium from the phylum Chloroflexi.</title>
        <authorList>
            <person name="Sorokin D.Y."/>
            <person name="Lucker S."/>
            <person name="Vejmelkova D."/>
            <person name="Kostrikina N.A."/>
            <person name="Kleerebezem R."/>
            <person name="Rijpstra W.I."/>
            <person name="Damste J.S."/>
            <person name="Le Paslier D."/>
            <person name="Muyzer G."/>
            <person name="Wagner M."/>
            <person name="van Loosdrecht M.C."/>
            <person name="Daims H."/>
        </authorList>
    </citation>
    <scope>NUCLEOTIDE SEQUENCE [LARGE SCALE GENOMIC DNA]</scope>
    <source>
        <strain evidence="2">none</strain>
    </source>
</reference>
<organism evidence="1 2">
    <name type="scientific">Nitrolancea hollandica Lb</name>
    <dbReference type="NCBI Taxonomy" id="1129897"/>
    <lineage>
        <taxon>Bacteria</taxon>
        <taxon>Pseudomonadati</taxon>
        <taxon>Thermomicrobiota</taxon>
        <taxon>Thermomicrobia</taxon>
        <taxon>Sphaerobacterales</taxon>
        <taxon>Sphaerobacterineae</taxon>
        <taxon>Sphaerobacteraceae</taxon>
        <taxon>Nitrolancea</taxon>
    </lineage>
</organism>
<dbReference type="OrthoDB" id="9757947at2"/>
<dbReference type="CDD" id="cd15482">
    <property type="entry name" value="Sialidase_non-viral"/>
    <property type="match status" value="1"/>
</dbReference>
<protein>
    <recommendedName>
        <fullName evidence="3">Glycosyl hydrolase</fullName>
    </recommendedName>
</protein>
<proteinExistence type="predicted"/>
<dbReference type="GO" id="GO:0010411">
    <property type="term" value="P:xyloglucan metabolic process"/>
    <property type="evidence" value="ECO:0007669"/>
    <property type="project" value="TreeGrafter"/>
</dbReference>
<dbReference type="AlphaFoldDB" id="I4EKP2"/>
<dbReference type="Proteomes" id="UP000004221">
    <property type="component" value="Unassembled WGS sequence"/>
</dbReference>
<dbReference type="Gene3D" id="2.130.10.10">
    <property type="entry name" value="YVTN repeat-like/Quinoprotein amine dehydrogenase"/>
    <property type="match status" value="1"/>
</dbReference>
<gene>
    <name evidence="1" type="ORF">NITHO_4710009</name>
</gene>
<dbReference type="PANTHER" id="PTHR43739:SF5">
    <property type="entry name" value="EXO-ALPHA-SIALIDASE"/>
    <property type="match status" value="1"/>
</dbReference>
<accession>I4EKP2</accession>
<name>I4EKP2_9BACT</name>
<evidence type="ECO:0000313" key="2">
    <source>
        <dbReference type="Proteomes" id="UP000004221"/>
    </source>
</evidence>
<comment type="caution">
    <text evidence="1">The sequence shown here is derived from an EMBL/GenBank/DDBJ whole genome shotgun (WGS) entry which is preliminary data.</text>
</comment>
<dbReference type="SUPFAM" id="SSF110296">
    <property type="entry name" value="Oligoxyloglucan reducing end-specific cellobiohydrolase"/>
    <property type="match status" value="1"/>
</dbReference>
<dbReference type="EMBL" id="CAGS01000414">
    <property type="protein sequence ID" value="CCF85254.1"/>
    <property type="molecule type" value="Genomic_DNA"/>
</dbReference>
<dbReference type="PANTHER" id="PTHR43739">
    <property type="entry name" value="XYLOGLUCANASE (EUROFUNG)"/>
    <property type="match status" value="1"/>
</dbReference>
<sequence length="342" mass="37752">MATMYIATGDALAVVNQRNGRWEADLHLNDRPTQCVAADPLRPEVVYCGTFGEGLFRSRDAGASWQPVGDGIRYREVMAVAVSALERVDGYGVVWAGTEPSDLFRSEDGGDTWQERSSFLQLPSVPTWFFPPRPWTHHVRWIAPDPNVEGRLFIGIELGGVLRSLDDGLTWEDRKPGSEHDAHTLRTHRLAPGRVYEAAGGGYAETFDGGNSWQQFDEGLRWRYLWGLAVDPGDPDIVVTSASPSARQAHALSGAEAEASIYRRVGREPWREIRDGLPNPEGTPAYVLAANQAEPGVFYAAPHPGGVYRSADTGLTWEQLDVVWPDGYLLRDIRGLVVVELS</sequence>
<dbReference type="InterPro" id="IPR052025">
    <property type="entry name" value="Xyloglucanase_GH74"/>
</dbReference>
<dbReference type="InterPro" id="IPR015943">
    <property type="entry name" value="WD40/YVTN_repeat-like_dom_sf"/>
</dbReference>
<keyword evidence="2" id="KW-1185">Reference proteome</keyword>
<evidence type="ECO:0008006" key="3">
    <source>
        <dbReference type="Google" id="ProtNLM"/>
    </source>
</evidence>
<evidence type="ECO:0000313" key="1">
    <source>
        <dbReference type="EMBL" id="CCF85254.1"/>
    </source>
</evidence>